<dbReference type="GO" id="GO:0005975">
    <property type="term" value="P:carbohydrate metabolic process"/>
    <property type="evidence" value="ECO:0007669"/>
    <property type="project" value="InterPro"/>
</dbReference>
<feature type="signal peptide" evidence="1">
    <location>
        <begin position="1"/>
        <end position="26"/>
    </location>
</feature>
<name>A0AA48HDT0_9ALTE</name>
<dbReference type="InterPro" id="IPR006047">
    <property type="entry name" value="GH13_cat_dom"/>
</dbReference>
<proteinExistence type="predicted"/>
<dbReference type="InterPro" id="IPR017853">
    <property type="entry name" value="GH"/>
</dbReference>
<dbReference type="PROSITE" id="PS51257">
    <property type="entry name" value="PROKAR_LIPOPROTEIN"/>
    <property type="match status" value="1"/>
</dbReference>
<feature type="domain" description="Glycosyl hydrolase family 13 catalytic" evidence="2">
    <location>
        <begin position="51"/>
        <end position="368"/>
    </location>
</feature>
<feature type="chain" id="PRO_5041328513" evidence="1">
    <location>
        <begin position="27"/>
        <end position="459"/>
    </location>
</feature>
<evidence type="ECO:0000259" key="2">
    <source>
        <dbReference type="SMART" id="SM00642"/>
    </source>
</evidence>
<keyword evidence="1" id="KW-0732">Signal</keyword>
<dbReference type="PANTHER" id="PTHR47786:SF2">
    <property type="entry name" value="GLYCOSYL HYDROLASE FAMILY 13 CATALYTIC DOMAIN-CONTAINING PROTEIN"/>
    <property type="match status" value="1"/>
</dbReference>
<reference evidence="3" key="1">
    <citation type="submission" date="2023-01" db="EMBL/GenBank/DDBJ databases">
        <title>Complete genome sequence of Planctobacterium marinum strain Dej080120_11.</title>
        <authorList>
            <person name="Ueki S."/>
            <person name="Maruyama F."/>
        </authorList>
    </citation>
    <scope>NUCLEOTIDE SEQUENCE</scope>
    <source>
        <strain evidence="3">Dej080120_11</strain>
    </source>
</reference>
<evidence type="ECO:0000313" key="4">
    <source>
        <dbReference type="Proteomes" id="UP001333710"/>
    </source>
</evidence>
<dbReference type="KEGG" id="pmaw:MACH26_06590"/>
<dbReference type="SUPFAM" id="SSF51445">
    <property type="entry name" value="(Trans)glycosidases"/>
    <property type="match status" value="1"/>
</dbReference>
<dbReference type="AlphaFoldDB" id="A0AA48HDT0"/>
<dbReference type="InterPro" id="IPR013780">
    <property type="entry name" value="Glyco_hydro_b"/>
</dbReference>
<dbReference type="Proteomes" id="UP001333710">
    <property type="component" value="Chromosome"/>
</dbReference>
<protein>
    <submittedName>
        <fullName evidence="3">Alpha-amylase</fullName>
    </submittedName>
</protein>
<dbReference type="InterPro" id="IPR032091">
    <property type="entry name" value="Malt_amylase-like_C"/>
</dbReference>
<dbReference type="PANTHER" id="PTHR47786">
    <property type="entry name" value="ALPHA-1,4-GLUCAN:MALTOSE-1-PHOSPHATE MALTOSYLTRANSFERASE"/>
    <property type="match status" value="1"/>
</dbReference>
<dbReference type="EMBL" id="AP027272">
    <property type="protein sequence ID" value="BDX05138.1"/>
    <property type="molecule type" value="Genomic_DNA"/>
</dbReference>
<sequence>MANRLRVLFTCVLLILLVACSATSEAPNPYQPQPYVKITPPDWSKNAVLYQINTRQFTPEGTFAAAQKQLPRLKELGVNVLWLMPIHPIGEENRKGTLGSPYSVKDYLKVNPEFGTLEDLKAFVAAAHDMDMYVILDWVANHTAWDNWMRFEHPEWYDRDYKGDFRPTPWWDWSDIIDLDFSQPALRKYMTEAMKFWVAEVGIDGYRCDVAGFVPVDFWNNVRKELDAIKPVLMLAEWESRDLHAEAFDMTYAWSWSKTMHEIVNGHADVGGLFVYYSWNESAFPAEAYRMVHVANHDTNAWEGTMFENYGEALDAVIALSVVGEGFPMMYNGQEAGNAKRLAFFEKDPIVWKPHPIGELYKTLFALKRNNKALWNGQYGGRMVHIPNTAAKQVLSFVREKDGDKVFAIFNFSDSAQTVSFEETLYHGEYKDVFSEAQLNFNENSEMTLPPWGFKILQN</sequence>
<dbReference type="SMART" id="SM00642">
    <property type="entry name" value="Aamy"/>
    <property type="match status" value="1"/>
</dbReference>
<evidence type="ECO:0000256" key="1">
    <source>
        <dbReference type="SAM" id="SignalP"/>
    </source>
</evidence>
<accession>A0AA48HDT0</accession>
<dbReference type="Pfam" id="PF16657">
    <property type="entry name" value="Malt_amylase_C"/>
    <property type="match status" value="1"/>
</dbReference>
<dbReference type="Gene3D" id="2.60.40.1180">
    <property type="entry name" value="Golgi alpha-mannosidase II"/>
    <property type="match status" value="1"/>
</dbReference>
<keyword evidence="4" id="KW-1185">Reference proteome</keyword>
<gene>
    <name evidence="3" type="ORF">MACH26_06590</name>
</gene>
<evidence type="ECO:0000313" key="3">
    <source>
        <dbReference type="EMBL" id="BDX05138.1"/>
    </source>
</evidence>
<dbReference type="SUPFAM" id="SSF51011">
    <property type="entry name" value="Glycosyl hydrolase domain"/>
    <property type="match status" value="1"/>
</dbReference>
<organism evidence="3 4">
    <name type="scientific">Planctobacterium marinum</name>
    <dbReference type="NCBI Taxonomy" id="1631968"/>
    <lineage>
        <taxon>Bacteria</taxon>
        <taxon>Pseudomonadati</taxon>
        <taxon>Pseudomonadota</taxon>
        <taxon>Gammaproteobacteria</taxon>
        <taxon>Alteromonadales</taxon>
        <taxon>Alteromonadaceae</taxon>
        <taxon>Planctobacterium</taxon>
    </lineage>
</organism>
<dbReference type="CDD" id="cd11313">
    <property type="entry name" value="AmyAc_arch_bac_AmyA"/>
    <property type="match status" value="1"/>
</dbReference>
<dbReference type="Pfam" id="PF00128">
    <property type="entry name" value="Alpha-amylase"/>
    <property type="match status" value="1"/>
</dbReference>
<dbReference type="Gene3D" id="3.20.20.80">
    <property type="entry name" value="Glycosidases"/>
    <property type="match status" value="1"/>
</dbReference>
<dbReference type="RefSeq" id="WP_338291102.1">
    <property type="nucleotide sequence ID" value="NZ_AP027272.1"/>
</dbReference>